<evidence type="ECO:0000313" key="9">
    <source>
        <dbReference type="Proteomes" id="UP001500843"/>
    </source>
</evidence>
<dbReference type="InterPro" id="IPR013762">
    <property type="entry name" value="Integrase-like_cat_sf"/>
</dbReference>
<dbReference type="Gene3D" id="1.10.150.130">
    <property type="match status" value="1"/>
</dbReference>
<dbReference type="Proteomes" id="UP001500843">
    <property type="component" value="Unassembled WGS sequence"/>
</dbReference>
<reference evidence="9" key="1">
    <citation type="journal article" date="2019" name="Int. J. Syst. Evol. Microbiol.">
        <title>The Global Catalogue of Microorganisms (GCM) 10K type strain sequencing project: providing services to taxonomists for standard genome sequencing and annotation.</title>
        <authorList>
            <consortium name="The Broad Institute Genomics Platform"/>
            <consortium name="The Broad Institute Genome Sequencing Center for Infectious Disease"/>
            <person name="Wu L."/>
            <person name="Ma J."/>
        </authorList>
    </citation>
    <scope>NUCLEOTIDE SEQUENCE [LARGE SCALE GENOMIC DNA]</scope>
    <source>
        <strain evidence="9">JCM 17975</strain>
    </source>
</reference>
<feature type="domain" description="Tyr recombinase" evidence="6">
    <location>
        <begin position="167"/>
        <end position="366"/>
    </location>
</feature>
<proteinExistence type="inferred from homology"/>
<feature type="region of interest" description="Disordered" evidence="5">
    <location>
        <begin position="367"/>
        <end position="398"/>
    </location>
</feature>
<keyword evidence="9" id="KW-1185">Reference proteome</keyword>
<comment type="caution">
    <text evidence="8">The sequence shown here is derived from an EMBL/GenBank/DDBJ whole genome shotgun (WGS) entry which is preliminary data.</text>
</comment>
<keyword evidence="3" id="KW-0233">DNA recombination</keyword>
<accession>A0ABP8XFP0</accession>
<dbReference type="PANTHER" id="PTHR30349">
    <property type="entry name" value="PHAGE INTEGRASE-RELATED"/>
    <property type="match status" value="1"/>
</dbReference>
<dbReference type="EMBL" id="BAABHM010000013">
    <property type="protein sequence ID" value="GAA4707209.1"/>
    <property type="molecule type" value="Genomic_DNA"/>
</dbReference>
<dbReference type="PANTHER" id="PTHR30349:SF64">
    <property type="entry name" value="PROPHAGE INTEGRASE INTD-RELATED"/>
    <property type="match status" value="1"/>
</dbReference>
<name>A0ABP8XFP0_9MICO</name>
<feature type="region of interest" description="Disordered" evidence="5">
    <location>
        <begin position="14"/>
        <end position="34"/>
    </location>
</feature>
<evidence type="ECO:0000256" key="1">
    <source>
        <dbReference type="ARBA" id="ARBA00008857"/>
    </source>
</evidence>
<dbReference type="PROSITE" id="PS51898">
    <property type="entry name" value="TYR_RECOMBINASE"/>
    <property type="match status" value="1"/>
</dbReference>
<sequence>MAWTRKLKSGKYSARYRGADGESHPVPGGPWTHKREAEREAGAAEVASRALGWRDPKAAGRPWGEWCAQWWPSRGVAASTDRNDVGRRNNHLMPRWGDVALVDITRHDVKEWAAELRDGEDDEGGLAAGTVIQIVGLLSRSLRAAVDAEVLPYNVADKLKLPAASPGKERFLTREQVAKILGQLDGRHLAMAKLLVGTGMRWGEAAALHRDRIHPERRLVDVVEAFDSTTWRMSPLPKDKQIRTVPVPAWIDLSTLEDQADEDGEDGDGTCGYTHTEGHCPGPLLLTGDRGKIMGYRNFQNVFKFAVRRARVGHVRIHDLRHTYASWLLQGGRTIAEVGELLGHASPLTTQRYARLDVIASEDVLDALGSDPSIPPPSAATKPADELAARRARRAASA</sequence>
<evidence type="ECO:0000259" key="6">
    <source>
        <dbReference type="PROSITE" id="PS51898"/>
    </source>
</evidence>
<dbReference type="PROSITE" id="PS51900">
    <property type="entry name" value="CB"/>
    <property type="match status" value="1"/>
</dbReference>
<evidence type="ECO:0000256" key="2">
    <source>
        <dbReference type="ARBA" id="ARBA00023125"/>
    </source>
</evidence>
<dbReference type="Pfam" id="PF00589">
    <property type="entry name" value="Phage_integrase"/>
    <property type="match status" value="1"/>
</dbReference>
<dbReference type="InterPro" id="IPR011010">
    <property type="entry name" value="DNA_brk_join_enz"/>
</dbReference>
<dbReference type="RefSeq" id="WP_253873010.1">
    <property type="nucleotide sequence ID" value="NZ_BAABHM010000013.1"/>
</dbReference>
<evidence type="ECO:0000256" key="3">
    <source>
        <dbReference type="ARBA" id="ARBA00023172"/>
    </source>
</evidence>
<feature type="domain" description="Core-binding (CB)" evidence="7">
    <location>
        <begin position="61"/>
        <end position="146"/>
    </location>
</feature>
<evidence type="ECO:0000313" key="8">
    <source>
        <dbReference type="EMBL" id="GAA4707209.1"/>
    </source>
</evidence>
<evidence type="ECO:0000256" key="5">
    <source>
        <dbReference type="SAM" id="MobiDB-lite"/>
    </source>
</evidence>
<gene>
    <name evidence="8" type="ORF">GCM10023198_32030</name>
</gene>
<dbReference type="InterPro" id="IPR050090">
    <property type="entry name" value="Tyrosine_recombinase_XerCD"/>
</dbReference>
<keyword evidence="2 4" id="KW-0238">DNA-binding</keyword>
<dbReference type="InterPro" id="IPR002104">
    <property type="entry name" value="Integrase_catalytic"/>
</dbReference>
<evidence type="ECO:0000256" key="4">
    <source>
        <dbReference type="PROSITE-ProRule" id="PRU01248"/>
    </source>
</evidence>
<dbReference type="InterPro" id="IPR010998">
    <property type="entry name" value="Integrase_recombinase_N"/>
</dbReference>
<dbReference type="SUPFAM" id="SSF56349">
    <property type="entry name" value="DNA breaking-rejoining enzymes"/>
    <property type="match status" value="1"/>
</dbReference>
<organism evidence="8 9">
    <name type="scientific">Promicromonospora umidemergens</name>
    <dbReference type="NCBI Taxonomy" id="629679"/>
    <lineage>
        <taxon>Bacteria</taxon>
        <taxon>Bacillati</taxon>
        <taxon>Actinomycetota</taxon>
        <taxon>Actinomycetes</taxon>
        <taxon>Micrococcales</taxon>
        <taxon>Promicromonosporaceae</taxon>
        <taxon>Promicromonospora</taxon>
    </lineage>
</organism>
<dbReference type="Gene3D" id="1.10.443.10">
    <property type="entry name" value="Intergrase catalytic core"/>
    <property type="match status" value="1"/>
</dbReference>
<comment type="similarity">
    <text evidence="1">Belongs to the 'phage' integrase family.</text>
</comment>
<evidence type="ECO:0000259" key="7">
    <source>
        <dbReference type="PROSITE" id="PS51900"/>
    </source>
</evidence>
<evidence type="ECO:0008006" key="10">
    <source>
        <dbReference type="Google" id="ProtNLM"/>
    </source>
</evidence>
<dbReference type="CDD" id="cd00796">
    <property type="entry name" value="INT_Rci_Hp1_C"/>
    <property type="match status" value="1"/>
</dbReference>
<dbReference type="InterPro" id="IPR044068">
    <property type="entry name" value="CB"/>
</dbReference>
<protein>
    <recommendedName>
        <fullName evidence="10">Site-specific recombinase XerD</fullName>
    </recommendedName>
</protein>